<keyword evidence="3" id="KW-1185">Reference proteome</keyword>
<protein>
    <submittedName>
        <fullName evidence="2">Uncharacterized protein</fullName>
    </submittedName>
</protein>
<name>A0A840IEJ0_9ACTN</name>
<reference evidence="2 3" key="1">
    <citation type="submission" date="2020-08" db="EMBL/GenBank/DDBJ databases">
        <title>Genomic Encyclopedia of Archaeal and Bacterial Type Strains, Phase II (KMG-II): from individual species to whole genera.</title>
        <authorList>
            <person name="Goeker M."/>
        </authorList>
    </citation>
    <scope>NUCLEOTIDE SEQUENCE [LARGE SCALE GENOMIC DNA]</scope>
    <source>
        <strain evidence="2 3">DSM 23288</strain>
    </source>
</reference>
<keyword evidence="1" id="KW-0472">Membrane</keyword>
<dbReference type="EMBL" id="JACHNU010000002">
    <property type="protein sequence ID" value="MBB4662350.1"/>
    <property type="molecule type" value="Genomic_DNA"/>
</dbReference>
<dbReference type="Proteomes" id="UP000585272">
    <property type="component" value="Unassembled WGS sequence"/>
</dbReference>
<proteinExistence type="predicted"/>
<organism evidence="2 3">
    <name type="scientific">Conexibacter arvalis</name>
    <dbReference type="NCBI Taxonomy" id="912552"/>
    <lineage>
        <taxon>Bacteria</taxon>
        <taxon>Bacillati</taxon>
        <taxon>Actinomycetota</taxon>
        <taxon>Thermoleophilia</taxon>
        <taxon>Solirubrobacterales</taxon>
        <taxon>Conexibacteraceae</taxon>
        <taxon>Conexibacter</taxon>
    </lineage>
</organism>
<evidence type="ECO:0000313" key="3">
    <source>
        <dbReference type="Proteomes" id="UP000585272"/>
    </source>
</evidence>
<keyword evidence="1" id="KW-0812">Transmembrane</keyword>
<gene>
    <name evidence="2" type="ORF">BDZ31_001936</name>
</gene>
<dbReference type="AlphaFoldDB" id="A0A840IEJ0"/>
<comment type="caution">
    <text evidence="2">The sequence shown here is derived from an EMBL/GenBank/DDBJ whole genome shotgun (WGS) entry which is preliminary data.</text>
</comment>
<keyword evidence="1" id="KW-1133">Transmembrane helix</keyword>
<feature type="transmembrane region" description="Helical" evidence="1">
    <location>
        <begin position="6"/>
        <end position="32"/>
    </location>
</feature>
<sequence length="33" mass="3534">MRGGGLMRAIFAIYVAMIFGGLAYFIAIGLLAR</sequence>
<accession>A0A840IEJ0</accession>
<evidence type="ECO:0000256" key="1">
    <source>
        <dbReference type="SAM" id="Phobius"/>
    </source>
</evidence>
<evidence type="ECO:0000313" key="2">
    <source>
        <dbReference type="EMBL" id="MBB4662350.1"/>
    </source>
</evidence>